<proteinExistence type="predicted"/>
<organism evidence="1 2">
    <name type="scientific">Novymonas esmeraldas</name>
    <dbReference type="NCBI Taxonomy" id="1808958"/>
    <lineage>
        <taxon>Eukaryota</taxon>
        <taxon>Discoba</taxon>
        <taxon>Euglenozoa</taxon>
        <taxon>Kinetoplastea</taxon>
        <taxon>Metakinetoplastina</taxon>
        <taxon>Trypanosomatida</taxon>
        <taxon>Trypanosomatidae</taxon>
        <taxon>Novymonas</taxon>
    </lineage>
</organism>
<evidence type="ECO:0000313" key="2">
    <source>
        <dbReference type="Proteomes" id="UP001430356"/>
    </source>
</evidence>
<sequence>MLRCTSGVWGRSFRMSIKYPSLVAYNKLPWEVVNHDSTQLHMHLAPNLEQLLTLAAVTNVPGLTVAAHPDVPTEERLRVLPGMVYLVGGAAAHACPPGFTAYPVADTVSLQYYGRIHHRLAPIKQVDVCTSGDLRLLCLAAHFSAALVDTTTGSSLHRAAAASPDGDFSLVFFFRPNRPANELTRPFEHLHQHRPSLKSLDAVDAGAGTWTPVLQVPRRTAERARLTPAAPYRPPQSYLMGLAERLGVRPGGTFGRRSCMWGTWF</sequence>
<name>A0AAW0F5I3_9TRYP</name>
<dbReference type="AlphaFoldDB" id="A0AAW0F5I3"/>
<reference evidence="1 2" key="1">
    <citation type="journal article" date="2021" name="MBio">
        <title>A New Model Trypanosomatid, Novymonas esmeraldas: Genomic Perception of Its 'Candidatus Pandoraea novymonadis' Endosymbiont.</title>
        <authorList>
            <person name="Zakharova A."/>
            <person name="Saura A."/>
            <person name="Butenko A."/>
            <person name="Podesvova L."/>
            <person name="Warmusova S."/>
            <person name="Kostygov A.Y."/>
            <person name="Nenarokova A."/>
            <person name="Lukes J."/>
            <person name="Opperdoes F.R."/>
            <person name="Yurchenko V."/>
        </authorList>
    </citation>
    <scope>NUCLEOTIDE SEQUENCE [LARGE SCALE GENOMIC DNA]</scope>
    <source>
        <strain evidence="1 2">E262AT.01</strain>
    </source>
</reference>
<evidence type="ECO:0000313" key="1">
    <source>
        <dbReference type="EMBL" id="KAK7201835.1"/>
    </source>
</evidence>
<accession>A0AAW0F5I3</accession>
<protein>
    <submittedName>
        <fullName evidence="1">Uncharacterized protein</fullName>
    </submittedName>
</protein>
<gene>
    <name evidence="1" type="ORF">NESM_000250500</name>
</gene>
<dbReference type="EMBL" id="JAECZO010000021">
    <property type="protein sequence ID" value="KAK7201835.1"/>
    <property type="molecule type" value="Genomic_DNA"/>
</dbReference>
<comment type="caution">
    <text evidence="1">The sequence shown here is derived from an EMBL/GenBank/DDBJ whole genome shotgun (WGS) entry which is preliminary data.</text>
</comment>
<dbReference type="Proteomes" id="UP001430356">
    <property type="component" value="Unassembled WGS sequence"/>
</dbReference>
<keyword evidence="2" id="KW-1185">Reference proteome</keyword>